<protein>
    <recommendedName>
        <fullName evidence="2">F5/8 type C domain-containing protein</fullName>
    </recommendedName>
</protein>
<dbReference type="Pfam" id="PF00754">
    <property type="entry name" value="F5_F8_type_C"/>
    <property type="match status" value="1"/>
</dbReference>
<dbReference type="OrthoDB" id="1095434at2"/>
<evidence type="ECO:0000259" key="2">
    <source>
        <dbReference type="PROSITE" id="PS50022"/>
    </source>
</evidence>
<dbReference type="InterPro" id="IPR008979">
    <property type="entry name" value="Galactose-bd-like_sf"/>
</dbReference>
<dbReference type="Gene3D" id="2.60.120.260">
    <property type="entry name" value="Galactose-binding domain-like"/>
    <property type="match status" value="1"/>
</dbReference>
<dbReference type="EMBL" id="SMJZ01000028">
    <property type="protein sequence ID" value="TDC08430.1"/>
    <property type="molecule type" value="Genomic_DNA"/>
</dbReference>
<feature type="domain" description="F5/8 type C" evidence="2">
    <location>
        <begin position="390"/>
        <end position="541"/>
    </location>
</feature>
<accession>A0A4R4NL26</accession>
<dbReference type="InterPro" id="IPR000421">
    <property type="entry name" value="FA58C"/>
</dbReference>
<evidence type="ECO:0000313" key="3">
    <source>
        <dbReference type="EMBL" id="TDC08430.1"/>
    </source>
</evidence>
<evidence type="ECO:0000256" key="1">
    <source>
        <dbReference type="SAM" id="SignalP"/>
    </source>
</evidence>
<dbReference type="RefSeq" id="WP_132332223.1">
    <property type="nucleotide sequence ID" value="NZ_SMJZ01000028.1"/>
</dbReference>
<reference evidence="3 4" key="1">
    <citation type="submission" date="2019-02" db="EMBL/GenBank/DDBJ databases">
        <title>Draft genome sequences of novel Actinobacteria.</title>
        <authorList>
            <person name="Sahin N."/>
            <person name="Ay H."/>
            <person name="Saygin H."/>
        </authorList>
    </citation>
    <scope>NUCLEOTIDE SEQUENCE [LARGE SCALE GENOMIC DNA]</scope>
    <source>
        <strain evidence="3 4">KC201</strain>
    </source>
</reference>
<feature type="signal peptide" evidence="1">
    <location>
        <begin position="1"/>
        <end position="25"/>
    </location>
</feature>
<name>A0A4R4NL26_9ACTN</name>
<feature type="chain" id="PRO_5020460687" description="F5/8 type C domain-containing protein" evidence="1">
    <location>
        <begin position="26"/>
        <end position="541"/>
    </location>
</feature>
<sequence length="541" mass="57466">MRRTYHAAAAVAICSGLFTTPAASAAGSVSARLPATPAGQVLVVQANLQDSVRRADARDTRDLDNFARRLAERAPAAPDALLLTEVLGPGARHLANVLSRATGQRYRAEVAGERSAFLPDGAVRQNAIILNTRTMTAAARGGFERVQDEDQAYVVAARRDGTLRVPLVAAHPGGDPAPAAALLADRFAREDGVTVLGGDFRAGRCAVPARDQTIGCEPQAFWGDLTGPRAYTDAYFERGDAQARPHSGYVFARGDVLKAAIDTDMPDVSDCKAAFDAGRSHAADRDCRDAYYADEPFGWALLGAARDEQQSVIPAKIALDHCELAVRTTGVMARVVNNSGAPLSRPVRVTAPEPLTAAPEQATLDVPAGQAANVVVTVTAPRDTEPGEHRVTVAIGSTEQEIPVTVTEECVEPKAYASSFHAGFGPELAVDDDIATHWHSEYQPPHPLPQSITLNLGETKRISAVDYQPRFDGNLNGTILDYKVYLSTDGQTFTEAADGSWAADARLKTASFEAADARYVRLEGTRASGGPYLSAAEVSVR</sequence>
<dbReference type="AlphaFoldDB" id="A0A4R4NL26"/>
<keyword evidence="4" id="KW-1185">Reference proteome</keyword>
<keyword evidence="1" id="KW-0732">Signal</keyword>
<organism evidence="3 4">
    <name type="scientific">Nonomuraea longispora</name>
    <dbReference type="NCBI Taxonomy" id="1848320"/>
    <lineage>
        <taxon>Bacteria</taxon>
        <taxon>Bacillati</taxon>
        <taxon>Actinomycetota</taxon>
        <taxon>Actinomycetes</taxon>
        <taxon>Streptosporangiales</taxon>
        <taxon>Streptosporangiaceae</taxon>
        <taxon>Nonomuraea</taxon>
    </lineage>
</organism>
<gene>
    <name evidence="3" type="ORF">E1267_10475</name>
</gene>
<dbReference type="SUPFAM" id="SSF49785">
    <property type="entry name" value="Galactose-binding domain-like"/>
    <property type="match status" value="1"/>
</dbReference>
<evidence type="ECO:0000313" key="4">
    <source>
        <dbReference type="Proteomes" id="UP000295157"/>
    </source>
</evidence>
<comment type="caution">
    <text evidence="3">The sequence shown here is derived from an EMBL/GenBank/DDBJ whole genome shotgun (WGS) entry which is preliminary data.</text>
</comment>
<dbReference type="PROSITE" id="PS50022">
    <property type="entry name" value="FA58C_3"/>
    <property type="match status" value="1"/>
</dbReference>
<dbReference type="Proteomes" id="UP000295157">
    <property type="component" value="Unassembled WGS sequence"/>
</dbReference>
<proteinExistence type="predicted"/>